<feature type="chain" id="PRO_5015908211" evidence="1">
    <location>
        <begin position="29"/>
        <end position="405"/>
    </location>
</feature>
<organism evidence="2 3">
    <name type="scientific">Sphingomonas taxi</name>
    <dbReference type="NCBI Taxonomy" id="1549858"/>
    <lineage>
        <taxon>Bacteria</taxon>
        <taxon>Pseudomonadati</taxon>
        <taxon>Pseudomonadota</taxon>
        <taxon>Alphaproteobacteria</taxon>
        <taxon>Sphingomonadales</taxon>
        <taxon>Sphingomonadaceae</taxon>
        <taxon>Sphingomonas</taxon>
    </lineage>
</organism>
<sequence length="405" mass="43107">MSAAMQGLRTPVALLLCAAVATLPCAQAAAQTTSVVVDVQAGVNYSTNPFLVRDGDTGSASTDLSVRPQLLYRDELNEAALVAQYRRSDYFTRYDAAEGYGAEAHGRRQISPTVNGHADLIYDSSIIGQGGFGLVGVVDPTPPPDLVTPDISLLGLRQRQQSYVAALGGDWRMSARDTLNGDVRVSRIDYGGGSGGLLTSSRTTATMLGYSRTLSERTSIGLQGSGSWTEFGRRGNSGAFYQPQATLSHQLSDRVRMSLAAGAVFISSTTPTGTTKVTGLSGSFTACQTNERASGCLRASSDAQATGLGDISRRYSASADYSYRLRENDVVRATVDYSRIRETSNLPQLSSVAYLSAIGSYERSLSRRVFAGVSGGYRQATGGGLGRPSDLNFKFFVRTRLGDLR</sequence>
<dbReference type="EMBL" id="QFQI01000002">
    <property type="protein sequence ID" value="PZQ61816.1"/>
    <property type="molecule type" value="Genomic_DNA"/>
</dbReference>
<dbReference type="Proteomes" id="UP000249229">
    <property type="component" value="Unassembled WGS sequence"/>
</dbReference>
<name>A0A2W5P849_9SPHN</name>
<gene>
    <name evidence="2" type="ORF">DI544_04130</name>
</gene>
<keyword evidence="1" id="KW-0732">Signal</keyword>
<evidence type="ECO:0000313" key="3">
    <source>
        <dbReference type="Proteomes" id="UP000249229"/>
    </source>
</evidence>
<protein>
    <submittedName>
        <fullName evidence="2">Uncharacterized protein</fullName>
    </submittedName>
</protein>
<reference evidence="2 3" key="1">
    <citation type="submission" date="2017-08" db="EMBL/GenBank/DDBJ databases">
        <title>Infants hospitalized years apart are colonized by the same room-sourced microbial strains.</title>
        <authorList>
            <person name="Brooks B."/>
            <person name="Olm M.R."/>
            <person name="Firek B.A."/>
            <person name="Baker R."/>
            <person name="Thomas B.C."/>
            <person name="Morowitz M.J."/>
            <person name="Banfield J.F."/>
        </authorList>
    </citation>
    <scope>NUCLEOTIDE SEQUENCE [LARGE SCALE GENOMIC DNA]</scope>
    <source>
        <strain evidence="2">S2_005_001_R1_22</strain>
    </source>
</reference>
<evidence type="ECO:0000313" key="2">
    <source>
        <dbReference type="EMBL" id="PZQ61816.1"/>
    </source>
</evidence>
<accession>A0A2W5P849</accession>
<feature type="signal peptide" evidence="1">
    <location>
        <begin position="1"/>
        <end position="28"/>
    </location>
</feature>
<comment type="caution">
    <text evidence="2">The sequence shown here is derived from an EMBL/GenBank/DDBJ whole genome shotgun (WGS) entry which is preliminary data.</text>
</comment>
<proteinExistence type="predicted"/>
<dbReference type="AlphaFoldDB" id="A0A2W5P849"/>
<evidence type="ECO:0000256" key="1">
    <source>
        <dbReference type="SAM" id="SignalP"/>
    </source>
</evidence>